<dbReference type="RefSeq" id="WP_125126133.1">
    <property type="nucleotide sequence ID" value="NZ_RHJS01000002.1"/>
</dbReference>
<evidence type="ECO:0000256" key="1">
    <source>
        <dbReference type="SAM" id="Phobius"/>
    </source>
</evidence>
<reference evidence="3" key="1">
    <citation type="submission" date="2018-10" db="EMBL/GenBank/DDBJ databases">
        <title>Schaedlerella arabinophila gen. nov. sp. nov., isolated from the mouse intestinal tract and comparative analysis with the genome of the closely related altered Schaedler flora strain ASF502.</title>
        <authorList>
            <person name="Miyake S."/>
            <person name="Soh M."/>
            <person name="Seedorf H."/>
        </authorList>
    </citation>
    <scope>NUCLEOTIDE SEQUENCE [LARGE SCALE GENOMIC DNA]</scope>
    <source>
        <strain evidence="3">DSM 106076</strain>
    </source>
</reference>
<dbReference type="GO" id="GO:0030435">
    <property type="term" value="P:sporulation resulting in formation of a cellular spore"/>
    <property type="evidence" value="ECO:0007669"/>
    <property type="project" value="InterPro"/>
</dbReference>
<protein>
    <submittedName>
        <fullName evidence="3">SpoIID/LytB domain-containing protein</fullName>
    </submittedName>
</protein>
<keyword evidence="1" id="KW-1133">Transmembrane helix</keyword>
<evidence type="ECO:0000313" key="3">
    <source>
        <dbReference type="EMBL" id="RRK30286.1"/>
    </source>
</evidence>
<feature type="transmembrane region" description="Helical" evidence="1">
    <location>
        <begin position="21"/>
        <end position="40"/>
    </location>
</feature>
<accession>A0A3R8KV10</accession>
<keyword evidence="1" id="KW-0472">Membrane</keyword>
<evidence type="ECO:0000313" key="4">
    <source>
        <dbReference type="Proteomes" id="UP000274920"/>
    </source>
</evidence>
<dbReference type="Pfam" id="PF08486">
    <property type="entry name" value="SpoIID"/>
    <property type="match status" value="1"/>
</dbReference>
<dbReference type="NCBIfam" id="TIGR02669">
    <property type="entry name" value="SpoIID_LytB"/>
    <property type="match status" value="1"/>
</dbReference>
<evidence type="ECO:0000259" key="2">
    <source>
        <dbReference type="Pfam" id="PF08486"/>
    </source>
</evidence>
<keyword evidence="1" id="KW-0812">Transmembrane</keyword>
<name>A0A3R8KV10_9FIRM</name>
<dbReference type="AlphaFoldDB" id="A0A3R8KV10"/>
<dbReference type="EMBL" id="RHJS01000002">
    <property type="protein sequence ID" value="RRK30286.1"/>
    <property type="molecule type" value="Genomic_DNA"/>
</dbReference>
<organism evidence="3 4">
    <name type="scientific">Schaedlerella arabinosiphila</name>
    <dbReference type="NCBI Taxonomy" id="2044587"/>
    <lineage>
        <taxon>Bacteria</taxon>
        <taxon>Bacillati</taxon>
        <taxon>Bacillota</taxon>
        <taxon>Clostridia</taxon>
        <taxon>Lachnospirales</taxon>
        <taxon>Lachnospiraceae</taxon>
        <taxon>Schaedlerella</taxon>
    </lineage>
</organism>
<dbReference type="InterPro" id="IPR013486">
    <property type="entry name" value="SpoIID/LytB"/>
</dbReference>
<comment type="caution">
    <text evidence="3">The sequence shown here is derived from an EMBL/GenBank/DDBJ whole genome shotgun (WGS) entry which is preliminary data.</text>
</comment>
<proteinExistence type="predicted"/>
<keyword evidence="4" id="KW-1185">Reference proteome</keyword>
<dbReference type="InterPro" id="IPR013693">
    <property type="entry name" value="SpoIID/LytB_N"/>
</dbReference>
<feature type="domain" description="Sporulation stage II protein D amidase enhancer LytB N-terminal" evidence="2">
    <location>
        <begin position="147"/>
        <end position="237"/>
    </location>
</feature>
<gene>
    <name evidence="3" type="ORF">EBB54_02010</name>
</gene>
<sequence>MGTDEKTGGRQLLRREKRFKYGWTVFVVLLLIGGFAFAVWRAAWDEPAIDNPDFRVVIKTNEFAEVFHPAMEVSAAGGMTISFGEESLETAAGEKEKFTPDDSRFEEGEGKIRITAKDGGEITLHNIQRAYGTPSYAGVIELRAAEDGLVVINELPLEAYLRKVVPSEMPYYYELEALKAQAICARNFAYQHVKEPGYPEYEANLDDSTRYQVYGNCQEDAFVNQAVEGTKNQVMRYWGKLVTTLYFSTSCGYTTGLEAWGTEEDEASRYLKSVAVKGEDGDYEAELPWYKWKIQIPVETLSSQVSANMETDLGTIQDIEITKTGDGGIALQVRITGDKDTVMVETENKIRKALGGTGAEVVRQDGSIEPGTALLPSAFFTIEKDRETFVINGGGFGHGIGMSQNGANEMAKKGKNCSEILTLFFHKVKVETGE</sequence>
<dbReference type="Proteomes" id="UP000274920">
    <property type="component" value="Unassembled WGS sequence"/>
</dbReference>